<dbReference type="EMBL" id="DS268112">
    <property type="protein sequence ID" value="KMM69838.1"/>
    <property type="molecule type" value="Genomic_DNA"/>
</dbReference>
<organism evidence="1 2">
    <name type="scientific">Coccidioides posadasii RMSCC 3488</name>
    <dbReference type="NCBI Taxonomy" id="454284"/>
    <lineage>
        <taxon>Eukaryota</taxon>
        <taxon>Fungi</taxon>
        <taxon>Dikarya</taxon>
        <taxon>Ascomycota</taxon>
        <taxon>Pezizomycotina</taxon>
        <taxon>Eurotiomycetes</taxon>
        <taxon>Eurotiomycetidae</taxon>
        <taxon>Onygenales</taxon>
        <taxon>Onygenaceae</taxon>
        <taxon>Coccidioides</taxon>
    </lineage>
</organism>
<protein>
    <submittedName>
        <fullName evidence="1">Uncharacterized protein</fullName>
    </submittedName>
</protein>
<evidence type="ECO:0000313" key="1">
    <source>
        <dbReference type="EMBL" id="KMM69838.1"/>
    </source>
</evidence>
<proteinExistence type="predicted"/>
<reference evidence="2" key="3">
    <citation type="journal article" date="2010" name="Genome Res.">
        <title>Population genomic sequencing of Coccidioides fungi reveals recent hybridization and transposon control.</title>
        <authorList>
            <person name="Neafsey D.E."/>
            <person name="Barker B.M."/>
            <person name="Sharpton T.J."/>
            <person name="Stajich J.E."/>
            <person name="Park D.J."/>
            <person name="Whiston E."/>
            <person name="Hung C.-Y."/>
            <person name="McMahan C."/>
            <person name="White J."/>
            <person name="Sykes S."/>
            <person name="Heiman D."/>
            <person name="Young S."/>
            <person name="Zeng Q."/>
            <person name="Abouelleil A."/>
            <person name="Aftuck L."/>
            <person name="Bessette D."/>
            <person name="Brown A."/>
            <person name="FitzGerald M."/>
            <person name="Lui A."/>
            <person name="Macdonald J.P."/>
            <person name="Priest M."/>
            <person name="Orbach M.J."/>
            <person name="Galgiani J.N."/>
            <person name="Kirkland T.N."/>
            <person name="Cole G.T."/>
            <person name="Birren B.W."/>
            <person name="Henn M.R."/>
            <person name="Taylor J.W."/>
            <person name="Rounsley S.D."/>
        </authorList>
    </citation>
    <scope>NUCLEOTIDE SEQUENCE [LARGE SCALE GENOMIC DNA]</scope>
    <source>
        <strain evidence="2">RMSCC 3488</strain>
    </source>
</reference>
<gene>
    <name evidence="1" type="ORF">CPAG_06151</name>
</gene>
<reference evidence="2" key="2">
    <citation type="journal article" date="2009" name="Genome Res.">
        <title>Comparative genomic analyses of the human fungal pathogens Coccidioides and their relatives.</title>
        <authorList>
            <person name="Sharpton T.J."/>
            <person name="Stajich J.E."/>
            <person name="Rounsley S.D."/>
            <person name="Gardner M.J."/>
            <person name="Wortman J.R."/>
            <person name="Jordar V.S."/>
            <person name="Maiti R."/>
            <person name="Kodira C.D."/>
            <person name="Neafsey D.E."/>
            <person name="Zeng Q."/>
            <person name="Hung C.-Y."/>
            <person name="McMahan C."/>
            <person name="Muszewska A."/>
            <person name="Grynberg M."/>
            <person name="Mandel M.A."/>
            <person name="Kellner E.M."/>
            <person name="Barker B.M."/>
            <person name="Galgiani J.N."/>
            <person name="Orbach M.J."/>
            <person name="Kirkland T.N."/>
            <person name="Cole G.T."/>
            <person name="Henn M.R."/>
            <person name="Birren B.W."/>
            <person name="Taylor J.W."/>
        </authorList>
    </citation>
    <scope>NUCLEOTIDE SEQUENCE [LARGE SCALE GENOMIC DNA]</scope>
    <source>
        <strain evidence="2">RMSCC 3488</strain>
    </source>
</reference>
<evidence type="ECO:0000313" key="2">
    <source>
        <dbReference type="Proteomes" id="UP000054567"/>
    </source>
</evidence>
<reference evidence="1 2" key="1">
    <citation type="submission" date="2007-06" db="EMBL/GenBank/DDBJ databases">
        <title>The Genome Sequence of Coccidioides posadasii RMSCC_3488.</title>
        <authorList>
            <consortium name="Coccidioides Genome Resources Consortium"/>
            <consortium name="The Broad Institute Genome Sequencing Platform"/>
            <person name="Henn M.R."/>
            <person name="Sykes S."/>
            <person name="Young S."/>
            <person name="Jaffe D."/>
            <person name="Berlin A."/>
            <person name="Alvarez P."/>
            <person name="Butler J."/>
            <person name="Gnerre S."/>
            <person name="Grabherr M."/>
            <person name="Mauceli E."/>
            <person name="Brockman W."/>
            <person name="Kodira C."/>
            <person name="Alvarado L."/>
            <person name="Zeng Q."/>
            <person name="Crawford M."/>
            <person name="Antoine C."/>
            <person name="Devon K."/>
            <person name="Galgiani J."/>
            <person name="Orsborn K."/>
            <person name="Lewis M.L."/>
            <person name="Nusbaum C."/>
            <person name="Galagan J."/>
            <person name="Birren B."/>
        </authorList>
    </citation>
    <scope>NUCLEOTIDE SEQUENCE [LARGE SCALE GENOMIC DNA]</scope>
    <source>
        <strain evidence="1 2">RMSCC 3488</strain>
    </source>
</reference>
<accession>A0A0J6FHP6</accession>
<dbReference type="VEuPathDB" id="FungiDB:CPAG_06151"/>
<dbReference type="Proteomes" id="UP000054567">
    <property type="component" value="Unassembled WGS sequence"/>
</dbReference>
<sequence>MQINNWSPEYYAARVGAPKKKSRVNGKVIDKLKCTVQPKARMLEVATTSNGREIWSLALSMRNFPGLIPYFCGWYD</sequence>
<dbReference type="AlphaFoldDB" id="A0A0J6FHP6"/>
<name>A0A0J6FHP6_COCPO</name>